<evidence type="ECO:0000256" key="1">
    <source>
        <dbReference type="ARBA" id="ARBA00023277"/>
    </source>
</evidence>
<dbReference type="GO" id="GO:0042593">
    <property type="term" value="P:glucose homeostasis"/>
    <property type="evidence" value="ECO:0007669"/>
    <property type="project" value="TreeGrafter"/>
</dbReference>
<dbReference type="GO" id="GO:0070095">
    <property type="term" value="F:fructose-6-phosphate binding"/>
    <property type="evidence" value="ECO:0007669"/>
    <property type="project" value="TreeGrafter"/>
</dbReference>
<dbReference type="GO" id="GO:0005654">
    <property type="term" value="C:nucleoplasm"/>
    <property type="evidence" value="ECO:0007669"/>
    <property type="project" value="TreeGrafter"/>
</dbReference>
<evidence type="ECO:0000259" key="2">
    <source>
        <dbReference type="Pfam" id="PF22198"/>
    </source>
</evidence>
<dbReference type="GO" id="GO:1901135">
    <property type="term" value="P:carbohydrate derivative metabolic process"/>
    <property type="evidence" value="ECO:0007669"/>
    <property type="project" value="InterPro"/>
</dbReference>
<dbReference type="Pfam" id="PF20741">
    <property type="entry name" value="GKRP-like_C"/>
    <property type="match status" value="1"/>
</dbReference>
<evidence type="ECO:0000259" key="3">
    <source>
        <dbReference type="Pfam" id="PF22645"/>
    </source>
</evidence>
<dbReference type="InParanoid" id="D2V2M4"/>
<dbReference type="VEuPathDB" id="AmoebaDB:NAEGRDRAFT_78308"/>
<dbReference type="PANTHER" id="PTHR10088:SF4">
    <property type="entry name" value="GLUCOKINASE REGULATORY PROTEIN"/>
    <property type="match status" value="1"/>
</dbReference>
<protein>
    <submittedName>
        <fullName evidence="4">Uncharacterized protein AM34</fullName>
    </submittedName>
</protein>
<feature type="domain" description="SIS" evidence="3">
    <location>
        <begin position="57"/>
        <end position="173"/>
    </location>
</feature>
<accession>D2V2M4</accession>
<dbReference type="InterPro" id="IPR054017">
    <property type="entry name" value="GKRP_SIS_2"/>
</dbReference>
<gene>
    <name evidence="4" type="primary">AM34</name>
    <name evidence="4" type="ORF">NAEGRDRAFT_78308</name>
</gene>
<dbReference type="RefSeq" id="XP_002681668.1">
    <property type="nucleotide sequence ID" value="XM_002681622.1"/>
</dbReference>
<dbReference type="InterPro" id="IPR001347">
    <property type="entry name" value="SIS_dom"/>
</dbReference>
<dbReference type="PROSITE" id="PS01272">
    <property type="entry name" value="GCKR"/>
    <property type="match status" value="1"/>
</dbReference>
<dbReference type="GO" id="GO:0009750">
    <property type="term" value="P:response to fructose"/>
    <property type="evidence" value="ECO:0007669"/>
    <property type="project" value="TreeGrafter"/>
</dbReference>
<dbReference type="GO" id="GO:0030246">
    <property type="term" value="F:carbohydrate binding"/>
    <property type="evidence" value="ECO:0007669"/>
    <property type="project" value="TreeGrafter"/>
</dbReference>
<evidence type="ECO:0000313" key="4">
    <source>
        <dbReference type="EMBL" id="EFC48924.1"/>
    </source>
</evidence>
<feature type="domain" description="Glucokinase regulatory protein second SIS" evidence="2">
    <location>
        <begin position="330"/>
        <end position="508"/>
    </location>
</feature>
<dbReference type="AlphaFoldDB" id="D2V2M4"/>
<dbReference type="SUPFAM" id="SSF53697">
    <property type="entry name" value="SIS domain"/>
    <property type="match status" value="1"/>
</dbReference>
<dbReference type="GO" id="GO:0005829">
    <property type="term" value="C:cytosol"/>
    <property type="evidence" value="ECO:0007669"/>
    <property type="project" value="TreeGrafter"/>
</dbReference>
<dbReference type="Pfam" id="PF22198">
    <property type="entry name" value="GKRP_SIS_2"/>
    <property type="match status" value="1"/>
</dbReference>
<dbReference type="STRING" id="5762.D2V2M4"/>
<dbReference type="eggNOG" id="ENOG502QS2J">
    <property type="taxonomic scope" value="Eukaryota"/>
</dbReference>
<dbReference type="OMA" id="WESADYE"/>
<keyword evidence="1" id="KW-0119">Carbohydrate metabolism</keyword>
<dbReference type="Gene3D" id="1.10.8.1080">
    <property type="match status" value="1"/>
</dbReference>
<dbReference type="GeneID" id="8852784"/>
<name>D2V2M4_NAEGR</name>
<dbReference type="Proteomes" id="UP000006671">
    <property type="component" value="Unassembled WGS sequence"/>
</dbReference>
<dbReference type="PANTHER" id="PTHR10088">
    <property type="entry name" value="GLUCOKINASE REGULATORY PROTEIN"/>
    <property type="match status" value="1"/>
</dbReference>
<evidence type="ECO:0000313" key="5">
    <source>
        <dbReference type="Proteomes" id="UP000006671"/>
    </source>
</evidence>
<reference evidence="4 5" key="1">
    <citation type="journal article" date="2010" name="Cell">
        <title>The genome of Naegleria gruberi illuminates early eukaryotic versatility.</title>
        <authorList>
            <person name="Fritz-Laylin L.K."/>
            <person name="Prochnik S.E."/>
            <person name="Ginger M.L."/>
            <person name="Dacks J.B."/>
            <person name="Carpenter M.L."/>
            <person name="Field M.C."/>
            <person name="Kuo A."/>
            <person name="Paredez A."/>
            <person name="Chapman J."/>
            <person name="Pham J."/>
            <person name="Shu S."/>
            <person name="Neupane R."/>
            <person name="Cipriano M."/>
            <person name="Mancuso J."/>
            <person name="Tu H."/>
            <person name="Salamov A."/>
            <person name="Lindquist E."/>
            <person name="Shapiro H."/>
            <person name="Lucas S."/>
            <person name="Grigoriev I.V."/>
            <person name="Cande W.Z."/>
            <person name="Fulton C."/>
            <person name="Rokhsar D.S."/>
            <person name="Dawson S.C."/>
        </authorList>
    </citation>
    <scope>NUCLEOTIDE SEQUENCE [LARGE SCALE GENOMIC DNA]</scope>
    <source>
        <strain evidence="4 5">NEG-M</strain>
    </source>
</reference>
<dbReference type="GO" id="GO:0004857">
    <property type="term" value="F:enzyme inhibitor activity"/>
    <property type="evidence" value="ECO:0007669"/>
    <property type="project" value="TreeGrafter"/>
</dbReference>
<dbReference type="Pfam" id="PF22645">
    <property type="entry name" value="GKRP_SIS_N"/>
    <property type="match status" value="1"/>
</dbReference>
<sequence length="616" mass="68402">MQRITERTNFITRDIDVVGDVDGMVRLLRTSDAQMFCGYEDFPSCFDEDCLGALEKISLRMKLCMQDRLNGVRGSVVMSGCGTSGRIAYFCSKNYNYCFRKVFSDRIDNDECFQFIIAGGVNALVSPQEAAEDKPDIGARDLVNVISNTKTERGLFIGITCGFSAGYVAGQVMQLSEDKSLGFDSVLFGFNPKELARDSPIEGWRDGNISFKDVIENVEKNQSREDEFFFLNPIVGPESITGSTRMKGGSATKFLLDVAFSSAIMSILDEKKKIRDNIIQVLSGFEHTVRSTYDFSSNTFSTNSLKSITPTIEMAANSLKNGNLDERNEDQMGHIYYIGAENAGILGFIDSSECVPTYGAHPNDVRGFIKKGWNDVFTHHNQDINSDFEQKGSSFGISYDFFKQNILHTVNSRDSVFFLAIEQCIDEETLADMKEILNTVKERGASVCWILVTTKGNNSLYQTVSELGSPILHHALDSLGPVPFLYGYAELSMKLFLNAITTGAHVLKGMTFGNRMINLKVSNNKLFYRAINIVSSIMNVTEELAEKCVLRAIYNDSTPESNLVSLHISHAIKMNKVVPVALLLASSGGTLTVEQAREMLAKDPVVRQVILKEKKN</sequence>
<dbReference type="SMR" id="D2V2M4"/>
<proteinExistence type="predicted"/>
<dbReference type="GO" id="GO:0019899">
    <property type="term" value="F:enzyme binding"/>
    <property type="evidence" value="ECO:0007669"/>
    <property type="project" value="TreeGrafter"/>
</dbReference>
<organism evidence="5">
    <name type="scientific">Naegleria gruberi</name>
    <name type="common">Amoeba</name>
    <dbReference type="NCBI Taxonomy" id="5762"/>
    <lineage>
        <taxon>Eukaryota</taxon>
        <taxon>Discoba</taxon>
        <taxon>Heterolobosea</taxon>
        <taxon>Tetramitia</taxon>
        <taxon>Eutetramitia</taxon>
        <taxon>Vahlkampfiidae</taxon>
        <taxon>Naegleria</taxon>
    </lineage>
</organism>
<dbReference type="InterPro" id="IPR046348">
    <property type="entry name" value="SIS_dom_sf"/>
</dbReference>
<dbReference type="Gene3D" id="3.40.50.10490">
    <property type="entry name" value="Glucose-6-phosphate isomerase like protein, domain 1"/>
    <property type="match status" value="1"/>
</dbReference>
<dbReference type="InterPro" id="IPR005486">
    <property type="entry name" value="Glucokinase_regulatory_CS"/>
</dbReference>
<dbReference type="OrthoDB" id="311172at2759"/>
<dbReference type="InterPro" id="IPR040190">
    <property type="entry name" value="MURQ/GCKR"/>
</dbReference>
<dbReference type="EMBL" id="GG738849">
    <property type="protein sequence ID" value="EFC48924.1"/>
    <property type="molecule type" value="Genomic_DNA"/>
</dbReference>
<dbReference type="KEGG" id="ngr:NAEGRDRAFT_78308"/>
<keyword evidence="5" id="KW-1185">Reference proteome</keyword>
<dbReference type="Gene3D" id="3.40.50.12620">
    <property type="match status" value="1"/>
</dbReference>